<dbReference type="InParanoid" id="A0A3Q0FQC1"/>
<evidence type="ECO:0000313" key="3">
    <source>
        <dbReference type="RefSeq" id="XP_025049482.1"/>
    </source>
</evidence>
<keyword evidence="2" id="KW-1185">Reference proteome</keyword>
<sequence length="438" mass="46821">MPERQLRVPRGPVFASPTPPPGRHDAVRLSAPRQEMVAPASIAPLPIQGKRGCNSALFPLRATAEPGTSLVACREMQRGKRQLDLGEPGYAAAANPTPRGFPETALPCSKAQIQGQSTPCLPGLTQARCSPPRHFAGMQEKKQMTSQVPPNPVPGTECDQAKQEASFGRPSQDPSGLRWHVRWDRTGRTLRDLHARCSRHGGWRARNEPPATPRASNAGASLGCSEATTASASHGLTLRCSARLQPPSPETQGLGSIRPAAPLPQDPAARCHHPALHAGRSGHTWGETAPTLGPRHAPGQPPAASQPRHHAPRPFSKETYPSTPQKWDRRRRPGVRGRRGLCCRGHPRADETGARQTPPPHPAGSCSGWMQGWRGSRRCTAASGRATISANATEGISASLPALNNAGRSVRLGKGRKLRADFNNLLEASSWLATAEAE</sequence>
<accession>A0A3Q0FQC1</accession>
<dbReference type="AlphaFoldDB" id="A0A3Q0FQC1"/>
<feature type="region of interest" description="Disordered" evidence="1">
    <location>
        <begin position="242"/>
        <end position="369"/>
    </location>
</feature>
<gene>
    <name evidence="3" type="primary">LOC112548314</name>
</gene>
<dbReference type="GeneID" id="112548314"/>
<name>A0A3Q0FQC1_ALLSI</name>
<feature type="region of interest" description="Disordered" evidence="1">
    <location>
        <begin position="1"/>
        <end position="25"/>
    </location>
</feature>
<feature type="region of interest" description="Disordered" evidence="1">
    <location>
        <begin position="201"/>
        <end position="222"/>
    </location>
</feature>
<dbReference type="RefSeq" id="XP_025049482.1">
    <property type="nucleotide sequence ID" value="XM_025193697.1"/>
</dbReference>
<dbReference type="Proteomes" id="UP000189705">
    <property type="component" value="Unplaced"/>
</dbReference>
<protein>
    <submittedName>
        <fullName evidence="3">Uncharacterized protein LOC112548314</fullName>
    </submittedName>
</protein>
<reference evidence="3" key="1">
    <citation type="submission" date="2025-08" db="UniProtKB">
        <authorList>
            <consortium name="RefSeq"/>
        </authorList>
    </citation>
    <scope>IDENTIFICATION</scope>
</reference>
<proteinExistence type="predicted"/>
<dbReference type="KEGG" id="asn:112548314"/>
<feature type="compositionally biased region" description="Basic residues" evidence="1">
    <location>
        <begin position="328"/>
        <end position="341"/>
    </location>
</feature>
<evidence type="ECO:0000313" key="2">
    <source>
        <dbReference type="Proteomes" id="UP000189705"/>
    </source>
</evidence>
<evidence type="ECO:0000256" key="1">
    <source>
        <dbReference type="SAM" id="MobiDB-lite"/>
    </source>
</evidence>
<organism evidence="2 3">
    <name type="scientific">Alligator sinensis</name>
    <name type="common">Chinese alligator</name>
    <dbReference type="NCBI Taxonomy" id="38654"/>
    <lineage>
        <taxon>Eukaryota</taxon>
        <taxon>Metazoa</taxon>
        <taxon>Chordata</taxon>
        <taxon>Craniata</taxon>
        <taxon>Vertebrata</taxon>
        <taxon>Euteleostomi</taxon>
        <taxon>Archelosauria</taxon>
        <taxon>Archosauria</taxon>
        <taxon>Crocodylia</taxon>
        <taxon>Alligatoridae</taxon>
        <taxon>Alligatorinae</taxon>
        <taxon>Alligator</taxon>
    </lineage>
</organism>